<accession>A0A6G1CYJ5</accession>
<evidence type="ECO:0000256" key="2">
    <source>
        <dbReference type="ARBA" id="ARBA00022670"/>
    </source>
</evidence>
<dbReference type="EMBL" id="SPHZ02000007">
    <property type="protein sequence ID" value="KAF0905179.1"/>
    <property type="molecule type" value="Genomic_DNA"/>
</dbReference>
<dbReference type="SUPFAM" id="SSF54001">
    <property type="entry name" value="Cysteine proteinases"/>
    <property type="match status" value="1"/>
</dbReference>
<organism evidence="5 6">
    <name type="scientific">Oryza meyeriana var. granulata</name>
    <dbReference type="NCBI Taxonomy" id="110450"/>
    <lineage>
        <taxon>Eukaryota</taxon>
        <taxon>Viridiplantae</taxon>
        <taxon>Streptophyta</taxon>
        <taxon>Embryophyta</taxon>
        <taxon>Tracheophyta</taxon>
        <taxon>Spermatophyta</taxon>
        <taxon>Magnoliopsida</taxon>
        <taxon>Liliopsida</taxon>
        <taxon>Poales</taxon>
        <taxon>Poaceae</taxon>
        <taxon>BOP clade</taxon>
        <taxon>Oryzoideae</taxon>
        <taxon>Oryzeae</taxon>
        <taxon>Oryzinae</taxon>
        <taxon>Oryza</taxon>
        <taxon>Oryza meyeriana</taxon>
    </lineage>
</organism>
<protein>
    <recommendedName>
        <fullName evidence="4">Ubiquitin-like protease family profile domain-containing protein</fullName>
    </recommendedName>
</protein>
<evidence type="ECO:0000256" key="3">
    <source>
        <dbReference type="ARBA" id="ARBA00022801"/>
    </source>
</evidence>
<keyword evidence="6" id="KW-1185">Reference proteome</keyword>
<dbReference type="Gene3D" id="3.40.395.10">
    <property type="entry name" value="Adenoviral Proteinase, Chain A"/>
    <property type="match status" value="1"/>
</dbReference>
<evidence type="ECO:0000313" key="6">
    <source>
        <dbReference type="Proteomes" id="UP000479710"/>
    </source>
</evidence>
<dbReference type="Proteomes" id="UP000479710">
    <property type="component" value="Unassembled WGS sequence"/>
</dbReference>
<keyword evidence="3" id="KW-0378">Hydrolase</keyword>
<evidence type="ECO:0000313" key="5">
    <source>
        <dbReference type="EMBL" id="KAF0905179.1"/>
    </source>
</evidence>
<name>A0A6G1CYJ5_9ORYZ</name>
<comment type="similarity">
    <text evidence="1">Belongs to the peptidase C48 family.</text>
</comment>
<evidence type="ECO:0000256" key="1">
    <source>
        <dbReference type="ARBA" id="ARBA00005234"/>
    </source>
</evidence>
<dbReference type="GO" id="GO:0008234">
    <property type="term" value="F:cysteine-type peptidase activity"/>
    <property type="evidence" value="ECO:0007669"/>
    <property type="project" value="InterPro"/>
</dbReference>
<proteinExistence type="inferred from homology"/>
<dbReference type="AlphaFoldDB" id="A0A6G1CYJ5"/>
<feature type="domain" description="Ubiquitin-like protease family profile" evidence="4">
    <location>
        <begin position="85"/>
        <end position="134"/>
    </location>
</feature>
<sequence>SPSFLTSGGFHISLESFHDAMKPRGEISNEVLACWIANNFVIFNDKCKEESKMQSIIKKYVFSHVITSQLIHEAENFKSQTCLRTVNLINKDQKLAKLDLIFFLIVQNSHRVLICINLLREQINYFDPLNKGHYSE</sequence>
<dbReference type="InterPro" id="IPR038765">
    <property type="entry name" value="Papain-like_cys_pep_sf"/>
</dbReference>
<keyword evidence="2" id="KW-0645">Protease</keyword>
<gene>
    <name evidence="5" type="ORF">E2562_000975</name>
</gene>
<dbReference type="Pfam" id="PF02902">
    <property type="entry name" value="Peptidase_C48"/>
    <property type="match status" value="1"/>
</dbReference>
<dbReference type="GO" id="GO:0006508">
    <property type="term" value="P:proteolysis"/>
    <property type="evidence" value="ECO:0007669"/>
    <property type="project" value="UniProtKB-KW"/>
</dbReference>
<dbReference type="OrthoDB" id="661197at2759"/>
<dbReference type="InterPro" id="IPR003653">
    <property type="entry name" value="Peptidase_C48_C"/>
</dbReference>
<comment type="caution">
    <text evidence="5">The sequence shown here is derived from an EMBL/GenBank/DDBJ whole genome shotgun (WGS) entry which is preliminary data.</text>
</comment>
<evidence type="ECO:0000259" key="4">
    <source>
        <dbReference type="Pfam" id="PF02902"/>
    </source>
</evidence>
<reference evidence="5 6" key="1">
    <citation type="submission" date="2019-11" db="EMBL/GenBank/DDBJ databases">
        <title>Whole genome sequence of Oryza granulata.</title>
        <authorList>
            <person name="Li W."/>
        </authorList>
    </citation>
    <scope>NUCLEOTIDE SEQUENCE [LARGE SCALE GENOMIC DNA]</scope>
    <source>
        <strain evidence="6">cv. Menghai</strain>
        <tissue evidence="5">Leaf</tissue>
    </source>
</reference>
<feature type="non-terminal residue" evidence="5">
    <location>
        <position position="1"/>
    </location>
</feature>